<feature type="region of interest" description="Disordered" evidence="1">
    <location>
        <begin position="1"/>
        <end position="31"/>
    </location>
</feature>
<proteinExistence type="predicted"/>
<evidence type="ECO:0000256" key="1">
    <source>
        <dbReference type="SAM" id="MobiDB-lite"/>
    </source>
</evidence>
<evidence type="ECO:0000313" key="3">
    <source>
        <dbReference type="Proteomes" id="UP000326396"/>
    </source>
</evidence>
<feature type="compositionally biased region" description="Basic and acidic residues" evidence="1">
    <location>
        <begin position="10"/>
        <end position="28"/>
    </location>
</feature>
<dbReference type="AlphaFoldDB" id="A0A5N6M3B1"/>
<evidence type="ECO:0000313" key="2">
    <source>
        <dbReference type="EMBL" id="KAD3068420.1"/>
    </source>
</evidence>
<organism evidence="2 3">
    <name type="scientific">Mikania micrantha</name>
    <name type="common">bitter vine</name>
    <dbReference type="NCBI Taxonomy" id="192012"/>
    <lineage>
        <taxon>Eukaryota</taxon>
        <taxon>Viridiplantae</taxon>
        <taxon>Streptophyta</taxon>
        <taxon>Embryophyta</taxon>
        <taxon>Tracheophyta</taxon>
        <taxon>Spermatophyta</taxon>
        <taxon>Magnoliopsida</taxon>
        <taxon>eudicotyledons</taxon>
        <taxon>Gunneridae</taxon>
        <taxon>Pentapetalae</taxon>
        <taxon>asterids</taxon>
        <taxon>campanulids</taxon>
        <taxon>Asterales</taxon>
        <taxon>Asteraceae</taxon>
        <taxon>Asteroideae</taxon>
        <taxon>Heliantheae alliance</taxon>
        <taxon>Eupatorieae</taxon>
        <taxon>Mikania</taxon>
    </lineage>
</organism>
<keyword evidence="3" id="KW-1185">Reference proteome</keyword>
<dbReference type="Proteomes" id="UP000326396">
    <property type="component" value="Linkage Group LG7"/>
</dbReference>
<sequence length="84" mass="9499">MESMAGAARAHGESSKCDRHEHQRRGEQEQWQQTAEAVVSGAFSRRQRLENTSKPEYIKFEKSFEVLLCLDSKIVDLALDVGSC</sequence>
<reference evidence="2 3" key="1">
    <citation type="submission" date="2019-05" db="EMBL/GenBank/DDBJ databases">
        <title>Mikania micrantha, genome provides insights into the molecular mechanism of rapid growth.</title>
        <authorList>
            <person name="Liu B."/>
        </authorList>
    </citation>
    <scope>NUCLEOTIDE SEQUENCE [LARGE SCALE GENOMIC DNA]</scope>
    <source>
        <strain evidence="2">NLD-2019</strain>
        <tissue evidence="2">Leaf</tissue>
    </source>
</reference>
<protein>
    <submittedName>
        <fullName evidence="2">Uncharacterized protein</fullName>
    </submittedName>
</protein>
<accession>A0A5N6M3B1</accession>
<dbReference type="EMBL" id="SZYD01000017">
    <property type="protein sequence ID" value="KAD3068420.1"/>
    <property type="molecule type" value="Genomic_DNA"/>
</dbReference>
<name>A0A5N6M3B1_9ASTR</name>
<gene>
    <name evidence="2" type="ORF">E3N88_36300</name>
</gene>
<comment type="caution">
    <text evidence="2">The sequence shown here is derived from an EMBL/GenBank/DDBJ whole genome shotgun (WGS) entry which is preliminary data.</text>
</comment>